<keyword evidence="1" id="KW-1133">Transmembrane helix</keyword>
<feature type="transmembrane region" description="Helical" evidence="1">
    <location>
        <begin position="498"/>
        <end position="518"/>
    </location>
</feature>
<protein>
    <submittedName>
        <fullName evidence="2">ABC transporter permease</fullName>
    </submittedName>
</protein>
<feature type="transmembrane region" description="Helical" evidence="1">
    <location>
        <begin position="95"/>
        <end position="117"/>
    </location>
</feature>
<feature type="transmembrane region" description="Helical" evidence="1">
    <location>
        <begin position="138"/>
        <end position="162"/>
    </location>
</feature>
<feature type="transmembrane region" description="Helical" evidence="1">
    <location>
        <begin position="384"/>
        <end position="405"/>
    </location>
</feature>
<dbReference type="RefSeq" id="WP_204119066.1">
    <property type="nucleotide sequence ID" value="NZ_BOLV01000010.1"/>
</dbReference>
<name>A0ABW4BBU9_9LACO</name>
<reference evidence="3" key="1">
    <citation type="journal article" date="2019" name="Int. J. Syst. Evol. Microbiol.">
        <title>The Global Catalogue of Microorganisms (GCM) 10K type strain sequencing project: providing services to taxonomists for standard genome sequencing and annotation.</title>
        <authorList>
            <consortium name="The Broad Institute Genomics Platform"/>
            <consortium name="The Broad Institute Genome Sequencing Center for Infectious Disease"/>
            <person name="Wu L."/>
            <person name="Ma J."/>
        </authorList>
    </citation>
    <scope>NUCLEOTIDE SEQUENCE [LARGE SCALE GENOMIC DNA]</scope>
    <source>
        <strain evidence="3">CCM 9110</strain>
    </source>
</reference>
<sequence length="549" mass="61078">MNEPALPKSLRWLRHWRKTLTRMGINYAQFCLIISTKLTLANRSGRTSLTGQKRPRKSKRPARTLLWTFLGNLLIGALIGLMMFIPMVLFSRLAVLFGFLFLMFFLTMLTSYASLLLDPRDRPIFTVRGVSDRTLNAAKLTIVGLFLLVTMAALALPAAIILGLQFGVLVGIAVLIAAFILAIFSLVIALFMYMLVLHFFDGEKLKNILNVVQIGMAIALYAAGQLPNLLGPDVISHMNFNLSLHFVWWEFIAVPMWFSGLPLLAHGDIGSLSLLFTFLSLAVTAGLFALYLHNAGRFEQLLEKLDQSSDRVAKAGWWFKLTRRLATRSRETAAYYTLGWRQLQSQRDYKLRVYPQLAYAFILPLVLVASIMRDSAGSYLNHMVGYMAVCLIIAAPLAILNLKFSTQPTAMAVFNYVPFGHQSRIRQSVILAMYMRLFFPFIVIMALLSLPFMGLHAVTAGLASTALTLALTLAIGKISLRGLPFDQEFAANQAATNGVLNTVAVLVGMLLPFAYAFAGTILFSYWFDLVSLVIFSVATGLLIRSNRFA</sequence>
<feature type="transmembrane region" description="Helical" evidence="1">
    <location>
        <begin position="272"/>
        <end position="292"/>
    </location>
</feature>
<feature type="transmembrane region" description="Helical" evidence="1">
    <location>
        <begin position="168"/>
        <end position="196"/>
    </location>
</feature>
<feature type="transmembrane region" description="Helical" evidence="1">
    <location>
        <begin position="353"/>
        <end position="372"/>
    </location>
</feature>
<feature type="transmembrane region" description="Helical" evidence="1">
    <location>
        <begin position="64"/>
        <end position="89"/>
    </location>
</feature>
<comment type="caution">
    <text evidence="2">The sequence shown here is derived from an EMBL/GenBank/DDBJ whole genome shotgun (WGS) entry which is preliminary data.</text>
</comment>
<keyword evidence="3" id="KW-1185">Reference proteome</keyword>
<feature type="transmembrane region" description="Helical" evidence="1">
    <location>
        <begin position="525"/>
        <end position="543"/>
    </location>
</feature>
<gene>
    <name evidence="2" type="ORF">ACFQ41_01380</name>
</gene>
<accession>A0ABW4BBU9</accession>
<feature type="transmembrane region" description="Helical" evidence="1">
    <location>
        <begin position="425"/>
        <end position="448"/>
    </location>
</feature>
<evidence type="ECO:0000256" key="1">
    <source>
        <dbReference type="SAM" id="Phobius"/>
    </source>
</evidence>
<evidence type="ECO:0000313" key="2">
    <source>
        <dbReference type="EMBL" id="MFD1397956.1"/>
    </source>
</evidence>
<feature type="transmembrane region" description="Helical" evidence="1">
    <location>
        <begin position="20"/>
        <end position="43"/>
    </location>
</feature>
<keyword evidence="1" id="KW-0472">Membrane</keyword>
<dbReference type="Proteomes" id="UP001597199">
    <property type="component" value="Unassembled WGS sequence"/>
</dbReference>
<evidence type="ECO:0000313" key="3">
    <source>
        <dbReference type="Proteomes" id="UP001597199"/>
    </source>
</evidence>
<keyword evidence="1" id="KW-0812">Transmembrane</keyword>
<feature type="transmembrane region" description="Helical" evidence="1">
    <location>
        <begin position="208"/>
        <end position="226"/>
    </location>
</feature>
<dbReference type="EMBL" id="JBHTOA010000011">
    <property type="protein sequence ID" value="MFD1397956.1"/>
    <property type="molecule type" value="Genomic_DNA"/>
</dbReference>
<proteinExistence type="predicted"/>
<feature type="transmembrane region" description="Helical" evidence="1">
    <location>
        <begin position="455"/>
        <end position="478"/>
    </location>
</feature>
<organism evidence="2 3">
    <name type="scientific">Lacticaseibacillus suilingensis</name>
    <dbReference type="NCBI Taxonomy" id="2799577"/>
    <lineage>
        <taxon>Bacteria</taxon>
        <taxon>Bacillati</taxon>
        <taxon>Bacillota</taxon>
        <taxon>Bacilli</taxon>
        <taxon>Lactobacillales</taxon>
        <taxon>Lactobacillaceae</taxon>
        <taxon>Lacticaseibacillus</taxon>
    </lineage>
</organism>